<accession>X1G6Z8</accession>
<comment type="caution">
    <text evidence="1">The sequence shown here is derived from an EMBL/GenBank/DDBJ whole genome shotgun (WGS) entry which is preliminary data.</text>
</comment>
<feature type="non-terminal residue" evidence="1">
    <location>
        <position position="263"/>
    </location>
</feature>
<dbReference type="Gene3D" id="1.10.10.10">
    <property type="entry name" value="Winged helix-like DNA-binding domain superfamily/Winged helix DNA-binding domain"/>
    <property type="match status" value="1"/>
</dbReference>
<dbReference type="InterPro" id="IPR036388">
    <property type="entry name" value="WH-like_DNA-bd_sf"/>
</dbReference>
<dbReference type="AlphaFoldDB" id="X1G6Z8"/>
<organism evidence="1">
    <name type="scientific">marine sediment metagenome</name>
    <dbReference type="NCBI Taxonomy" id="412755"/>
    <lineage>
        <taxon>unclassified sequences</taxon>
        <taxon>metagenomes</taxon>
        <taxon>ecological metagenomes</taxon>
    </lineage>
</organism>
<sequence length="263" mass="29986">MEKHETQTSEEAHVINGELATILRVLSRPVALKILNRAGQGIENSTYAIEELNLTPKKYYHRLNELMASDLVKKVDGVYRQTAMGRIIYDRFLPAMGKTINAKDKLELIVHLEETELENGVRKRIEEELGIPIFTDSTNVKVLRDYEALAIEAIDLYDSAEESVLLASNYIDVRVMEACFRSTERGITNRIIIGKKSLKSKLNNLRMMLSLTFAKTIINFTSNKVKIQEFLKFIDLPYTFCIVDGHRNIIEVSNSLNESFIVA</sequence>
<proteinExistence type="predicted"/>
<dbReference type="EMBL" id="BARU01020783">
    <property type="protein sequence ID" value="GAH53002.1"/>
    <property type="molecule type" value="Genomic_DNA"/>
</dbReference>
<name>X1G6Z8_9ZZZZ</name>
<protein>
    <submittedName>
        <fullName evidence="1">Uncharacterized protein</fullName>
    </submittedName>
</protein>
<gene>
    <name evidence="1" type="ORF">S03H2_34084</name>
</gene>
<reference evidence="1" key="1">
    <citation type="journal article" date="2014" name="Front. Microbiol.">
        <title>High frequency of phylogenetically diverse reductive dehalogenase-homologous genes in deep subseafloor sedimentary metagenomes.</title>
        <authorList>
            <person name="Kawai M."/>
            <person name="Futagami T."/>
            <person name="Toyoda A."/>
            <person name="Takaki Y."/>
            <person name="Nishi S."/>
            <person name="Hori S."/>
            <person name="Arai W."/>
            <person name="Tsubouchi T."/>
            <person name="Morono Y."/>
            <person name="Uchiyama I."/>
            <person name="Ito T."/>
            <person name="Fujiyama A."/>
            <person name="Inagaki F."/>
            <person name="Takami H."/>
        </authorList>
    </citation>
    <scope>NUCLEOTIDE SEQUENCE</scope>
    <source>
        <strain evidence="1">Expedition CK06-06</strain>
    </source>
</reference>
<evidence type="ECO:0000313" key="1">
    <source>
        <dbReference type="EMBL" id="GAH53002.1"/>
    </source>
</evidence>